<reference evidence="7 8" key="1">
    <citation type="submission" date="2018-11" db="EMBL/GenBank/DDBJ databases">
        <title>Saccharopolyspora rhizosphaerae sp. nov., an actinomycete isolated from rhizosphere soil in Thailand.</title>
        <authorList>
            <person name="Intra B."/>
            <person name="Euanorasetr J."/>
            <person name="Take A."/>
            <person name="Inahashi Y."/>
            <person name="Mori M."/>
            <person name="Panbangred W."/>
            <person name="Matsumoto A."/>
        </authorList>
    </citation>
    <scope>NUCLEOTIDE SEQUENCE [LARGE SCALE GENOMIC DNA]</scope>
    <source>
        <strain evidence="7 8">H219</strain>
    </source>
</reference>
<dbReference type="AlphaFoldDB" id="A0A426JU38"/>
<dbReference type="InterPro" id="IPR001647">
    <property type="entry name" value="HTH_TetR"/>
</dbReference>
<feature type="DNA-binding region" description="H-T-H motif" evidence="4">
    <location>
        <begin position="61"/>
        <end position="80"/>
    </location>
</feature>
<gene>
    <name evidence="7" type="ORF">EIL87_12580</name>
</gene>
<dbReference type="Proteomes" id="UP000274515">
    <property type="component" value="Unassembled WGS sequence"/>
</dbReference>
<dbReference type="SUPFAM" id="SSF46689">
    <property type="entry name" value="Homeodomain-like"/>
    <property type="match status" value="1"/>
</dbReference>
<evidence type="ECO:0000313" key="8">
    <source>
        <dbReference type="Proteomes" id="UP000274515"/>
    </source>
</evidence>
<dbReference type="InterPro" id="IPR050109">
    <property type="entry name" value="HTH-type_TetR-like_transc_reg"/>
</dbReference>
<feature type="region of interest" description="Disordered" evidence="5">
    <location>
        <begin position="1"/>
        <end position="38"/>
    </location>
</feature>
<sequence>MRESAGRRRRGGPVVEHSTRSARAGRATARRPRRMAPERRRDHLIATALQIYSDRSPQEVSVDDIVEAADVSRALFYRYFTNIRDLHVTALSKVVDELLVELTLPSSGDFRADLRTALERFLEFAETYAASYTALLRSGSTIATSGTSTLVERVRTHVVDQLREHLGLDEAAPALERTLRGWVAVVETTLLSWLEDRDMTDEQLESWLTDQLFAMVSTTARHDSTTARKLRLFLGTG</sequence>
<dbReference type="GO" id="GO:0000976">
    <property type="term" value="F:transcription cis-regulatory region binding"/>
    <property type="evidence" value="ECO:0007669"/>
    <property type="project" value="TreeGrafter"/>
</dbReference>
<feature type="domain" description="HTH tetR-type" evidence="6">
    <location>
        <begin position="38"/>
        <end position="98"/>
    </location>
</feature>
<keyword evidence="8" id="KW-1185">Reference proteome</keyword>
<dbReference type="GO" id="GO:0003700">
    <property type="term" value="F:DNA-binding transcription factor activity"/>
    <property type="evidence" value="ECO:0007669"/>
    <property type="project" value="TreeGrafter"/>
</dbReference>
<evidence type="ECO:0000256" key="2">
    <source>
        <dbReference type="ARBA" id="ARBA00023125"/>
    </source>
</evidence>
<dbReference type="EMBL" id="RSAA01000011">
    <property type="protein sequence ID" value="RRO16654.1"/>
    <property type="molecule type" value="Genomic_DNA"/>
</dbReference>
<accession>A0A426JU38</accession>
<proteinExistence type="predicted"/>
<protein>
    <submittedName>
        <fullName evidence="7">TetR/AcrR family transcriptional regulator</fullName>
    </submittedName>
</protein>
<dbReference type="InterPro" id="IPR054129">
    <property type="entry name" value="DesT_TetR_C"/>
</dbReference>
<dbReference type="PROSITE" id="PS50977">
    <property type="entry name" value="HTH_TETR_2"/>
    <property type="match status" value="1"/>
</dbReference>
<keyword evidence="1" id="KW-0805">Transcription regulation</keyword>
<evidence type="ECO:0000256" key="3">
    <source>
        <dbReference type="ARBA" id="ARBA00023163"/>
    </source>
</evidence>
<dbReference type="PANTHER" id="PTHR30055:SF174">
    <property type="entry name" value="TRANSCRIPTIONAL REGULATORY PROTEIN (PROBABLY TETR-FAMILY)-RELATED"/>
    <property type="match status" value="1"/>
</dbReference>
<evidence type="ECO:0000313" key="7">
    <source>
        <dbReference type="EMBL" id="RRO16654.1"/>
    </source>
</evidence>
<dbReference type="InterPro" id="IPR009057">
    <property type="entry name" value="Homeodomain-like_sf"/>
</dbReference>
<keyword evidence="2 4" id="KW-0238">DNA-binding</keyword>
<dbReference type="Gene3D" id="1.10.357.10">
    <property type="entry name" value="Tetracycline Repressor, domain 2"/>
    <property type="match status" value="1"/>
</dbReference>
<evidence type="ECO:0000259" key="6">
    <source>
        <dbReference type="PROSITE" id="PS50977"/>
    </source>
</evidence>
<comment type="caution">
    <text evidence="7">The sequence shown here is derived from an EMBL/GenBank/DDBJ whole genome shotgun (WGS) entry which is preliminary data.</text>
</comment>
<dbReference type="PANTHER" id="PTHR30055">
    <property type="entry name" value="HTH-TYPE TRANSCRIPTIONAL REGULATOR RUTR"/>
    <property type="match status" value="1"/>
</dbReference>
<name>A0A426JU38_9PSEU</name>
<evidence type="ECO:0000256" key="1">
    <source>
        <dbReference type="ARBA" id="ARBA00023015"/>
    </source>
</evidence>
<dbReference type="Pfam" id="PF21943">
    <property type="entry name" value="TetR_C_46"/>
    <property type="match status" value="1"/>
</dbReference>
<dbReference type="Pfam" id="PF00440">
    <property type="entry name" value="TetR_N"/>
    <property type="match status" value="1"/>
</dbReference>
<keyword evidence="3" id="KW-0804">Transcription</keyword>
<organism evidence="7 8">
    <name type="scientific">Saccharopolyspora rhizosphaerae</name>
    <dbReference type="NCBI Taxonomy" id="2492662"/>
    <lineage>
        <taxon>Bacteria</taxon>
        <taxon>Bacillati</taxon>
        <taxon>Actinomycetota</taxon>
        <taxon>Actinomycetes</taxon>
        <taxon>Pseudonocardiales</taxon>
        <taxon>Pseudonocardiaceae</taxon>
        <taxon>Saccharopolyspora</taxon>
    </lineage>
</organism>
<evidence type="ECO:0000256" key="4">
    <source>
        <dbReference type="PROSITE-ProRule" id="PRU00335"/>
    </source>
</evidence>
<evidence type="ECO:0000256" key="5">
    <source>
        <dbReference type="SAM" id="MobiDB-lite"/>
    </source>
</evidence>